<organism evidence="2 3">
    <name type="scientific">Porphyromonas cangingivalis</name>
    <dbReference type="NCBI Taxonomy" id="36874"/>
    <lineage>
        <taxon>Bacteria</taxon>
        <taxon>Pseudomonadati</taxon>
        <taxon>Bacteroidota</taxon>
        <taxon>Bacteroidia</taxon>
        <taxon>Bacteroidales</taxon>
        <taxon>Porphyromonadaceae</taxon>
        <taxon>Porphyromonas</taxon>
    </lineage>
</organism>
<dbReference type="PANTHER" id="PTHR34219">
    <property type="entry name" value="IRON-REGULATED INNER MEMBRANE PROTEIN-RELATED"/>
    <property type="match status" value="1"/>
</dbReference>
<evidence type="ECO:0000313" key="2">
    <source>
        <dbReference type="EMBL" id="KGN83205.1"/>
    </source>
</evidence>
<evidence type="ECO:0008006" key="4">
    <source>
        <dbReference type="Google" id="ProtNLM"/>
    </source>
</evidence>
<keyword evidence="3" id="KW-1185">Reference proteome</keyword>
<keyword evidence="1" id="KW-0472">Membrane</keyword>
<dbReference type="RefSeq" id="WP_036849767.1">
    <property type="nucleotide sequence ID" value="NZ_JQJD01000001.1"/>
</dbReference>
<proteinExistence type="predicted"/>
<protein>
    <recommendedName>
        <fullName evidence="4">PepSY-associated TM region</fullName>
    </recommendedName>
</protein>
<feature type="transmembrane region" description="Helical" evidence="1">
    <location>
        <begin position="213"/>
        <end position="236"/>
    </location>
</feature>
<dbReference type="InterPro" id="IPR005625">
    <property type="entry name" value="PepSY-ass_TM"/>
</dbReference>
<feature type="transmembrane region" description="Helical" evidence="1">
    <location>
        <begin position="455"/>
        <end position="479"/>
    </location>
</feature>
<keyword evidence="1" id="KW-0812">Transmembrane</keyword>
<feature type="transmembrane region" description="Helical" evidence="1">
    <location>
        <begin position="14"/>
        <end position="35"/>
    </location>
</feature>
<dbReference type="EMBL" id="JQJD01000001">
    <property type="protein sequence ID" value="KGN83205.1"/>
    <property type="molecule type" value="Genomic_DNA"/>
</dbReference>
<evidence type="ECO:0000313" key="3">
    <source>
        <dbReference type="Proteomes" id="UP000030125"/>
    </source>
</evidence>
<dbReference type="Proteomes" id="UP000030125">
    <property type="component" value="Unassembled WGS sequence"/>
</dbReference>
<feature type="transmembrane region" description="Helical" evidence="1">
    <location>
        <begin position="257"/>
        <end position="277"/>
    </location>
</feature>
<evidence type="ECO:0000256" key="1">
    <source>
        <dbReference type="SAM" id="Phobius"/>
    </source>
</evidence>
<dbReference type="Pfam" id="PF03929">
    <property type="entry name" value="PepSY_TM"/>
    <property type="match status" value="1"/>
</dbReference>
<comment type="caution">
    <text evidence="2">The sequence shown here is derived from an EMBL/GenBank/DDBJ whole genome shotgun (WGS) entry which is preliminary data.</text>
</comment>
<dbReference type="OrthoDB" id="9760788at2"/>
<sequence length="489" mass="57410">MRLFIRLMREIHKILGTLLSVLFLMWFISGMVMIYKRFPNVNRIIHKYQTSLPDSLPDIQLLSGVLPDSASIRSLSIEMEREQALFNISTDKRKFKLSADTLLQEVKFGEVTFAEIESYAKRFANGNIARVDTLRQLEQWIPMSSFRSHFPIYKFIYDDPDKSYLYVSSTTGKALQFVTKSDRFWAWLGPIPHFLYFWQLRQDAKLWNSVVSWLSGLGAIMCLAGGVMGIYSYVVVWKRRKKFRSPYKKWDFKWHHITGFFFGFFVFMFILSGFMSLNSLPKWFMKNEDTTLSERLFDEEPLVLNELQGDYRAILAAYPGEVKEIGLKRYEDRQFYTVQTTEESLTLEVVGNEVRPLRLTQQEVEGKLNKVLGHPYTITLMTEPDNYYGGNPRRTPLPAYRVEVQDNDRTTLYVSVENGRTRHYTARSRIERWIYPAFHTFKVKPFVGNPLARDIFLWILLIGGTVVSFTGVVLGIKYIKRLFTRKRRK</sequence>
<dbReference type="AlphaFoldDB" id="A0A0A2EZY3"/>
<gene>
    <name evidence="2" type="ORF">HQ35_00050</name>
</gene>
<dbReference type="eggNOG" id="COG3182">
    <property type="taxonomic scope" value="Bacteria"/>
</dbReference>
<accession>A0A0A2EZY3</accession>
<keyword evidence="1" id="KW-1133">Transmembrane helix</keyword>
<name>A0A0A2EZY3_PORCN</name>
<dbReference type="STRING" id="36874.HQ34_09875"/>
<dbReference type="PANTHER" id="PTHR34219:SF6">
    <property type="entry name" value="BLR3280 PROTEIN"/>
    <property type="match status" value="1"/>
</dbReference>
<reference evidence="2 3" key="1">
    <citation type="submission" date="2014-08" db="EMBL/GenBank/DDBJ databases">
        <title>Porphyromonas cangingivalis strain:COT-109_OH1386 Genome sequencing.</title>
        <authorList>
            <person name="Wallis C."/>
            <person name="Deusch O."/>
            <person name="O'Flynn C."/>
            <person name="Davis I."/>
            <person name="Jospin G."/>
            <person name="Darling A.E."/>
            <person name="Coil D.A."/>
            <person name="Alexiev A."/>
            <person name="Horsfall A."/>
            <person name="Kirkwood N."/>
            <person name="Harris S."/>
            <person name="Eisen J.A."/>
        </authorList>
    </citation>
    <scope>NUCLEOTIDE SEQUENCE [LARGE SCALE GENOMIC DNA]</scope>
    <source>
        <strain evidence="3">COT-109 OH1386</strain>
    </source>
</reference>